<dbReference type="Proteomes" id="UP000250275">
    <property type="component" value="Unassembled WGS sequence"/>
</dbReference>
<accession>A0A310S8Q9</accession>
<keyword evidence="2" id="KW-0732">Signal</keyword>
<gene>
    <name evidence="3" type="ORF">WN48_06346</name>
</gene>
<dbReference type="OrthoDB" id="7617109at2759"/>
<evidence type="ECO:0000313" key="3">
    <source>
        <dbReference type="EMBL" id="OAD54671.1"/>
    </source>
</evidence>
<proteinExistence type="predicted"/>
<organism evidence="3 4">
    <name type="scientific">Eufriesea mexicana</name>
    <dbReference type="NCBI Taxonomy" id="516756"/>
    <lineage>
        <taxon>Eukaryota</taxon>
        <taxon>Metazoa</taxon>
        <taxon>Ecdysozoa</taxon>
        <taxon>Arthropoda</taxon>
        <taxon>Hexapoda</taxon>
        <taxon>Insecta</taxon>
        <taxon>Pterygota</taxon>
        <taxon>Neoptera</taxon>
        <taxon>Endopterygota</taxon>
        <taxon>Hymenoptera</taxon>
        <taxon>Apocrita</taxon>
        <taxon>Aculeata</taxon>
        <taxon>Apoidea</taxon>
        <taxon>Anthophila</taxon>
        <taxon>Apidae</taxon>
        <taxon>Eufriesea</taxon>
    </lineage>
</organism>
<reference evidence="3 4" key="1">
    <citation type="submission" date="2015-07" db="EMBL/GenBank/DDBJ databases">
        <title>The genome of Eufriesea mexicana.</title>
        <authorList>
            <person name="Pan H."/>
            <person name="Kapheim K."/>
        </authorList>
    </citation>
    <scope>NUCLEOTIDE SEQUENCE [LARGE SCALE GENOMIC DNA]</scope>
    <source>
        <strain evidence="3">0111107269</strain>
        <tissue evidence="3">Whole body</tissue>
    </source>
</reference>
<sequence length="597" mass="62975">MQVAPSTMKIFVACFVTCALLNQEVVFASSLDASENKENDGQVEDVEYILPTTLEGFSINNHQKYGNTGQQQIDLKTSSAKSSATSFSSSTRETSKNAASSAALLSAMNEKLDIGEEKATLKMEGGALHEVLTVREPLSKEKSVSKSSGTEIKGIEIPKLKTEIGSTESNWHDMKEESEGKGKKQVVSKTYVTEGPVVKTWSWSTKVNESKSSSSEEIRLLKEAKMKAEARIKLEAEARAKAEMEAVEVRRQLQLKLKALRQAQAKIQEEAAARAKAEALVVSESKALVAARAIAEASSAAAAQAKEKAKVEEEARSQLQTKIVSILKTRRTSKTEVVITEEIIEKAKLSAEASTVASEAAKEAARAIRIAAMARANAAVKALAVQRATVVQSIAVSNANAAASTLKLALEQAIISSKSALALQTEAFAIMSQAVKAAVAEGAAVDYAKHKLAILISVSARAKASSEAAASASAATAVAINKLASLQMSNEKIASDAAATQEVTVSRAETALVEVRAAAKEEMTSVAEVDVQGSTIEAAAAAHANPIQGVRNGVVIGLGLSGTLINEQQAEVLRQTVANWKSGEKGGIGGHLFPKYE</sequence>
<dbReference type="EMBL" id="KQ763867">
    <property type="protein sequence ID" value="OAD54671.1"/>
    <property type="molecule type" value="Genomic_DNA"/>
</dbReference>
<feature type="chain" id="PRO_5016300872" evidence="2">
    <location>
        <begin position="29"/>
        <end position="597"/>
    </location>
</feature>
<feature type="coiled-coil region" evidence="1">
    <location>
        <begin position="225"/>
        <end position="322"/>
    </location>
</feature>
<evidence type="ECO:0000256" key="1">
    <source>
        <dbReference type="SAM" id="Coils"/>
    </source>
</evidence>
<protein>
    <submittedName>
        <fullName evidence="3">Uncharacterized protein</fullName>
    </submittedName>
</protein>
<evidence type="ECO:0000313" key="4">
    <source>
        <dbReference type="Proteomes" id="UP000250275"/>
    </source>
</evidence>
<feature type="signal peptide" evidence="2">
    <location>
        <begin position="1"/>
        <end position="28"/>
    </location>
</feature>
<name>A0A310S8Q9_9HYME</name>
<evidence type="ECO:0000256" key="2">
    <source>
        <dbReference type="SAM" id="SignalP"/>
    </source>
</evidence>
<keyword evidence="4" id="KW-1185">Reference proteome</keyword>
<keyword evidence="1" id="KW-0175">Coiled coil</keyword>
<dbReference type="AlphaFoldDB" id="A0A310S8Q9"/>